<accession>A0A2M6XD15</accession>
<sequence length="95" mass="11192">MNNQRNKDKPTSIKDILKNFNPLEDRYISAEFQKYGYDLAVELDDMPHKALYIKMAKTVPREILEKAKNFVSDAKARSKGRLFMWKVGQLKKEKK</sequence>
<evidence type="ECO:0000313" key="1">
    <source>
        <dbReference type="EMBL" id="PIU03544.1"/>
    </source>
</evidence>
<evidence type="ECO:0000313" key="2">
    <source>
        <dbReference type="Proteomes" id="UP000228996"/>
    </source>
</evidence>
<organism evidence="1 2">
    <name type="scientific">Candidatus Shapirobacteria bacterium CG08_land_8_20_14_0_20_39_18</name>
    <dbReference type="NCBI Taxonomy" id="1974883"/>
    <lineage>
        <taxon>Bacteria</taxon>
        <taxon>Candidatus Shapironibacteriota</taxon>
    </lineage>
</organism>
<reference evidence="2" key="1">
    <citation type="submission" date="2017-09" db="EMBL/GenBank/DDBJ databases">
        <title>Depth-based differentiation of microbial function through sediment-hosted aquifers and enrichment of novel symbionts in the deep terrestrial subsurface.</title>
        <authorList>
            <person name="Probst A.J."/>
            <person name="Ladd B."/>
            <person name="Jarett J.K."/>
            <person name="Geller-Mcgrath D.E."/>
            <person name="Sieber C.M.K."/>
            <person name="Emerson J.B."/>
            <person name="Anantharaman K."/>
            <person name="Thomas B.C."/>
            <person name="Malmstrom R."/>
            <person name="Stieglmeier M."/>
            <person name="Klingl A."/>
            <person name="Woyke T."/>
            <person name="Ryan C.M."/>
            <person name="Banfield J.F."/>
        </authorList>
    </citation>
    <scope>NUCLEOTIDE SEQUENCE [LARGE SCALE GENOMIC DNA]</scope>
</reference>
<dbReference type="EMBL" id="PEYO01000016">
    <property type="protein sequence ID" value="PIU03544.1"/>
    <property type="molecule type" value="Genomic_DNA"/>
</dbReference>
<proteinExistence type="predicted"/>
<gene>
    <name evidence="1" type="ORF">COT44_02865</name>
</gene>
<dbReference type="AlphaFoldDB" id="A0A2M6XD15"/>
<name>A0A2M6XD15_9BACT</name>
<dbReference type="Proteomes" id="UP000228996">
    <property type="component" value="Unassembled WGS sequence"/>
</dbReference>
<protein>
    <submittedName>
        <fullName evidence="1">Uncharacterized protein</fullName>
    </submittedName>
</protein>
<comment type="caution">
    <text evidence="1">The sequence shown here is derived from an EMBL/GenBank/DDBJ whole genome shotgun (WGS) entry which is preliminary data.</text>
</comment>